<proteinExistence type="inferred from homology"/>
<feature type="domain" description="Glycosyl hydrolases family 2 sugar binding" evidence="3">
    <location>
        <begin position="230"/>
        <end position="348"/>
    </location>
</feature>
<keyword evidence="6" id="KW-1185">Reference proteome</keyword>
<dbReference type="PANTHER" id="PTHR22901">
    <property type="entry name" value="SIALATE O-ACETYLESTERASE"/>
    <property type="match status" value="1"/>
</dbReference>
<evidence type="ECO:0000313" key="6">
    <source>
        <dbReference type="Proteomes" id="UP000640335"/>
    </source>
</evidence>
<accession>A0ABR8Q1Z4</accession>
<dbReference type="InterPro" id="IPR039329">
    <property type="entry name" value="SIAE"/>
</dbReference>
<dbReference type="Pfam" id="PF03629">
    <property type="entry name" value="SASA"/>
    <property type="match status" value="2"/>
</dbReference>
<evidence type="ECO:0000256" key="1">
    <source>
        <dbReference type="ARBA" id="ARBA00007401"/>
    </source>
</evidence>
<dbReference type="PANTHER" id="PTHR22901:SF0">
    <property type="entry name" value="SIALATE O-ACETYLESTERASE"/>
    <property type="match status" value="1"/>
</dbReference>
<evidence type="ECO:0000256" key="2">
    <source>
        <dbReference type="ARBA" id="ARBA00022801"/>
    </source>
</evidence>
<dbReference type="SUPFAM" id="SSF49785">
    <property type="entry name" value="Galactose-binding domain-like"/>
    <property type="match status" value="1"/>
</dbReference>
<dbReference type="EMBL" id="JACSQZ010000011">
    <property type="protein sequence ID" value="MBD7914448.1"/>
    <property type="molecule type" value="Genomic_DNA"/>
</dbReference>
<dbReference type="RefSeq" id="WP_191749065.1">
    <property type="nucleotide sequence ID" value="NZ_JACSQZ010000011.1"/>
</dbReference>
<dbReference type="Gene3D" id="3.40.50.1110">
    <property type="entry name" value="SGNH hydrolase"/>
    <property type="match status" value="1"/>
</dbReference>
<evidence type="ECO:0000259" key="3">
    <source>
        <dbReference type="Pfam" id="PF02837"/>
    </source>
</evidence>
<dbReference type="Pfam" id="PF02837">
    <property type="entry name" value="Glyco_hydro_2_N"/>
    <property type="match status" value="1"/>
</dbReference>
<dbReference type="Gene3D" id="2.60.120.260">
    <property type="entry name" value="Galactose-binding domain-like"/>
    <property type="match status" value="1"/>
</dbReference>
<evidence type="ECO:0000259" key="4">
    <source>
        <dbReference type="Pfam" id="PF03629"/>
    </source>
</evidence>
<sequence length="622" mass="72521">MSDIRLSSILSDGMVIQRGDKTKIYGKAKENIKIEIEFLGENYETYSDDEGNWSVLLGHLDAGGPYNMKISGNDELIIKNILIGDVWVCSGQSNMELPIERVLELYEDEVLEYSNDNIRQFFASKNYNFDGPQENLESGFWKALNEKTALDFSAVGYFFAKELYERYKVPIGLIATAVGGTPIESWISEESLKNLNRFDELILNCKNKEYVRDKQKADEKRINEWYKNLELKDVGLINKWYIEDLDDSSWEEFVIPGMFRDTVLDKVNGAVWFRKEVFIPKHLIEFSSKLYLGSIVDADQVYINGELVGRTEYRYPPRNYLLRKNLFKEGKNIITIRVISNTSIGGFIKNKPYKIVFDNEEIELSGGWKYKIGFKTNRFYDRTYFEYMPTGFYNSIIYPLRNYSISGVIWYQGESNTGYPDDYEKLFEILVKEWRENWSLGDFPFLYVQLANYSEPSEVGKHYGWARLREAQRRGLKINNTGMAVSVDIGEKNELHPFNKKEVGRRLSLIAINKLYNEDIVFSGPIYKEIKKDKNKIKIYFDNNKSELLSIKGNLNNFDICGEDDIYYKASAKIIDNYVEVWSRKVENPKNVRYAWEDAPEDINFYNKDGLPASPFTTESFF</sequence>
<dbReference type="InterPro" id="IPR036514">
    <property type="entry name" value="SGNH_hydro_sf"/>
</dbReference>
<feature type="domain" description="Sialate O-acetylesterase" evidence="4">
    <location>
        <begin position="85"/>
        <end position="204"/>
    </location>
</feature>
<dbReference type="Proteomes" id="UP000640335">
    <property type="component" value="Unassembled WGS sequence"/>
</dbReference>
<evidence type="ECO:0000313" key="5">
    <source>
        <dbReference type="EMBL" id="MBD7914448.1"/>
    </source>
</evidence>
<gene>
    <name evidence="5" type="ORF">H9660_04755</name>
</gene>
<comment type="caution">
    <text evidence="5">The sequence shown here is derived from an EMBL/GenBank/DDBJ whole genome shotgun (WGS) entry which is preliminary data.</text>
</comment>
<feature type="domain" description="Sialate O-acetylesterase" evidence="4">
    <location>
        <begin position="393"/>
        <end position="496"/>
    </location>
</feature>
<organism evidence="5 6">
    <name type="scientific">Clostridium gallinarum</name>
    <dbReference type="NCBI Taxonomy" id="2762246"/>
    <lineage>
        <taxon>Bacteria</taxon>
        <taxon>Bacillati</taxon>
        <taxon>Bacillota</taxon>
        <taxon>Clostridia</taxon>
        <taxon>Eubacteriales</taxon>
        <taxon>Clostridiaceae</taxon>
        <taxon>Clostridium</taxon>
    </lineage>
</organism>
<reference evidence="5 6" key="1">
    <citation type="submission" date="2020-08" db="EMBL/GenBank/DDBJ databases">
        <title>A Genomic Blueprint of the Chicken Gut Microbiome.</title>
        <authorList>
            <person name="Gilroy R."/>
            <person name="Ravi A."/>
            <person name="Getino M."/>
            <person name="Pursley I."/>
            <person name="Horton D.L."/>
            <person name="Alikhan N.-F."/>
            <person name="Baker D."/>
            <person name="Gharbi K."/>
            <person name="Hall N."/>
            <person name="Watson M."/>
            <person name="Adriaenssens E.M."/>
            <person name="Foster-Nyarko E."/>
            <person name="Jarju S."/>
            <person name="Secka A."/>
            <person name="Antonio M."/>
            <person name="Oren A."/>
            <person name="Chaudhuri R."/>
            <person name="La Ragione R.M."/>
            <person name="Hildebrand F."/>
            <person name="Pallen M.J."/>
        </authorList>
    </citation>
    <scope>NUCLEOTIDE SEQUENCE [LARGE SCALE GENOMIC DNA]</scope>
    <source>
        <strain evidence="5 6">Sa3CUN1</strain>
    </source>
</reference>
<comment type="similarity">
    <text evidence="1">Belongs to the glycosyl hydrolase 2 family.</text>
</comment>
<dbReference type="InterPro" id="IPR005181">
    <property type="entry name" value="SASA"/>
</dbReference>
<dbReference type="InterPro" id="IPR008979">
    <property type="entry name" value="Galactose-bd-like_sf"/>
</dbReference>
<keyword evidence="2" id="KW-0378">Hydrolase</keyword>
<name>A0ABR8Q1Z4_9CLOT</name>
<dbReference type="SUPFAM" id="SSF52266">
    <property type="entry name" value="SGNH hydrolase"/>
    <property type="match status" value="1"/>
</dbReference>
<dbReference type="InterPro" id="IPR006104">
    <property type="entry name" value="Glyco_hydro_2_N"/>
</dbReference>
<protein>
    <submittedName>
        <fullName evidence="5">Sialate O-acetylesterase</fullName>
    </submittedName>
</protein>